<gene>
    <name evidence="1" type="ORF">PPYR_06689</name>
</gene>
<dbReference type="InParanoid" id="A0A5N4ANA7"/>
<evidence type="ECO:0000313" key="2">
    <source>
        <dbReference type="Proteomes" id="UP000327044"/>
    </source>
</evidence>
<keyword evidence="2" id="KW-1185">Reference proteome</keyword>
<accession>A0A5N4ANA7</accession>
<sequence length="207" mass="24147">MSITSLNVLSVTNFTMQLQEDFKETFPNFLEYMESKILCDIHQFKERRDAWKKIFRNNIRDTLVVTSNTFTNSSVQCGTNNLNKKHDLLNKRDECLLKLKQLQYKEEQLKAEISQNATNLNHYRDLKLNKGMNEENMLMCRNLCKASKELFKTTFNYKSQDVSGFIVGPDENIEPFKVTKKAVSVEEVSSTMWKHICRASGEDCNFS</sequence>
<evidence type="ECO:0000313" key="1">
    <source>
        <dbReference type="EMBL" id="KAB0798809.1"/>
    </source>
</evidence>
<comment type="caution">
    <text evidence="1">The sequence shown here is derived from an EMBL/GenBank/DDBJ whole genome shotgun (WGS) entry which is preliminary data.</text>
</comment>
<protein>
    <submittedName>
        <fullName evidence="1">Uncharacterized protein</fullName>
    </submittedName>
</protein>
<dbReference type="Proteomes" id="UP000327044">
    <property type="component" value="Unassembled WGS sequence"/>
</dbReference>
<name>A0A5N4ANA7_PHOPY</name>
<reference evidence="1 2" key="1">
    <citation type="journal article" date="2018" name="Elife">
        <title>Firefly genomes illuminate parallel origins of bioluminescence in beetles.</title>
        <authorList>
            <person name="Fallon T.R."/>
            <person name="Lower S.E."/>
            <person name="Chang C.H."/>
            <person name="Bessho-Uehara M."/>
            <person name="Martin G.J."/>
            <person name="Bewick A.J."/>
            <person name="Behringer M."/>
            <person name="Debat H.J."/>
            <person name="Wong I."/>
            <person name="Day J.C."/>
            <person name="Suvorov A."/>
            <person name="Silva C.J."/>
            <person name="Stanger-Hall K.F."/>
            <person name="Hall D.W."/>
            <person name="Schmitz R.J."/>
            <person name="Nelson D.R."/>
            <person name="Lewis S.M."/>
            <person name="Shigenobu S."/>
            <person name="Bybee S.M."/>
            <person name="Larracuente A.M."/>
            <person name="Oba Y."/>
            <person name="Weng J.K."/>
        </authorList>
    </citation>
    <scope>NUCLEOTIDE SEQUENCE [LARGE SCALE GENOMIC DNA]</scope>
    <source>
        <strain evidence="1">1611_PpyrPB1</strain>
        <tissue evidence="1">Whole body</tissue>
    </source>
</reference>
<organism evidence="1 2">
    <name type="scientific">Photinus pyralis</name>
    <name type="common">Common eastern firefly</name>
    <name type="synonym">Lampyris pyralis</name>
    <dbReference type="NCBI Taxonomy" id="7054"/>
    <lineage>
        <taxon>Eukaryota</taxon>
        <taxon>Metazoa</taxon>
        <taxon>Ecdysozoa</taxon>
        <taxon>Arthropoda</taxon>
        <taxon>Hexapoda</taxon>
        <taxon>Insecta</taxon>
        <taxon>Pterygota</taxon>
        <taxon>Neoptera</taxon>
        <taxon>Endopterygota</taxon>
        <taxon>Coleoptera</taxon>
        <taxon>Polyphaga</taxon>
        <taxon>Elateriformia</taxon>
        <taxon>Elateroidea</taxon>
        <taxon>Lampyridae</taxon>
        <taxon>Lampyrinae</taxon>
        <taxon>Photinus</taxon>
    </lineage>
</organism>
<dbReference type="EMBL" id="VVIM01000005">
    <property type="protein sequence ID" value="KAB0798809.1"/>
    <property type="molecule type" value="Genomic_DNA"/>
</dbReference>
<proteinExistence type="predicted"/>
<dbReference type="AlphaFoldDB" id="A0A5N4ANA7"/>